<dbReference type="InterPro" id="IPR012556">
    <property type="entry name" value="Entericidin"/>
</dbReference>
<gene>
    <name evidence="7" type="ORF">HNR46_000566</name>
</gene>
<name>A0A840UX40_9BACT</name>
<evidence type="ECO:0000313" key="7">
    <source>
        <dbReference type="EMBL" id="MBB5350342.1"/>
    </source>
</evidence>
<proteinExistence type="inferred from homology"/>
<evidence type="ECO:0000256" key="2">
    <source>
        <dbReference type="ARBA" id="ARBA00022475"/>
    </source>
</evidence>
<evidence type="ECO:0000256" key="3">
    <source>
        <dbReference type="ARBA" id="ARBA00022729"/>
    </source>
</evidence>
<dbReference type="Proteomes" id="UP000557717">
    <property type="component" value="Unassembled WGS sequence"/>
</dbReference>
<evidence type="ECO:0000256" key="4">
    <source>
        <dbReference type="ARBA" id="ARBA00023136"/>
    </source>
</evidence>
<keyword evidence="5" id="KW-0564">Palmitate</keyword>
<dbReference type="EMBL" id="JACHFD010000002">
    <property type="protein sequence ID" value="MBB5350342.1"/>
    <property type="molecule type" value="Genomic_DNA"/>
</dbReference>
<reference evidence="7 8" key="1">
    <citation type="submission" date="2020-08" db="EMBL/GenBank/DDBJ databases">
        <title>Genomic Encyclopedia of Type Strains, Phase IV (KMG-IV): sequencing the most valuable type-strain genomes for metagenomic binning, comparative biology and taxonomic classification.</title>
        <authorList>
            <person name="Goeker M."/>
        </authorList>
    </citation>
    <scope>NUCLEOTIDE SEQUENCE [LARGE SCALE GENOMIC DNA]</scope>
    <source>
        <strain evidence="7 8">YC6886</strain>
    </source>
</reference>
<keyword evidence="4" id="KW-0472">Membrane</keyword>
<dbReference type="GO" id="GO:0016020">
    <property type="term" value="C:membrane"/>
    <property type="evidence" value="ECO:0007669"/>
    <property type="project" value="InterPro"/>
</dbReference>
<sequence>MNPKDYLRSNSGPRLMGLSVVFGVLYLLVFAMTSCSTAAGVGRDVQKLGNEIEEAAQ</sequence>
<keyword evidence="2" id="KW-1003">Cell membrane</keyword>
<accession>A0A840UX40</accession>
<comment type="caution">
    <text evidence="7">The sequence shown here is derived from an EMBL/GenBank/DDBJ whole genome shotgun (WGS) entry which is preliminary data.</text>
</comment>
<dbReference type="Pfam" id="PF08085">
    <property type="entry name" value="Entericidin"/>
    <property type="match status" value="1"/>
</dbReference>
<evidence type="ECO:0000256" key="1">
    <source>
        <dbReference type="ARBA" id="ARBA00010296"/>
    </source>
</evidence>
<comment type="similarity">
    <text evidence="1">Belongs to the EcnA/EcnB lipoprotein family.</text>
</comment>
<organism evidence="7 8">
    <name type="scientific">Haloferula luteola</name>
    <dbReference type="NCBI Taxonomy" id="595692"/>
    <lineage>
        <taxon>Bacteria</taxon>
        <taxon>Pseudomonadati</taxon>
        <taxon>Verrucomicrobiota</taxon>
        <taxon>Verrucomicrobiia</taxon>
        <taxon>Verrucomicrobiales</taxon>
        <taxon>Verrucomicrobiaceae</taxon>
        <taxon>Haloferula</taxon>
    </lineage>
</organism>
<dbReference type="GO" id="GO:0009636">
    <property type="term" value="P:response to toxic substance"/>
    <property type="evidence" value="ECO:0007669"/>
    <property type="project" value="InterPro"/>
</dbReference>
<keyword evidence="6" id="KW-0449">Lipoprotein</keyword>
<keyword evidence="3" id="KW-0732">Signal</keyword>
<keyword evidence="8" id="KW-1185">Reference proteome</keyword>
<dbReference type="PROSITE" id="PS51257">
    <property type="entry name" value="PROKAR_LIPOPROTEIN"/>
    <property type="match status" value="1"/>
</dbReference>
<protein>
    <submittedName>
        <fullName evidence="7">Putative small secreted protein</fullName>
    </submittedName>
</protein>
<evidence type="ECO:0000256" key="6">
    <source>
        <dbReference type="ARBA" id="ARBA00023288"/>
    </source>
</evidence>
<evidence type="ECO:0000256" key="5">
    <source>
        <dbReference type="ARBA" id="ARBA00023139"/>
    </source>
</evidence>
<evidence type="ECO:0000313" key="8">
    <source>
        <dbReference type="Proteomes" id="UP000557717"/>
    </source>
</evidence>
<dbReference type="AlphaFoldDB" id="A0A840UX40"/>
<dbReference type="RefSeq" id="WP_221284978.1">
    <property type="nucleotide sequence ID" value="NZ_JACHFD010000002.1"/>
</dbReference>